<dbReference type="HAMAP" id="MF_00528">
    <property type="entry name" value="Maf"/>
    <property type="match status" value="1"/>
</dbReference>
<dbReference type="PANTHER" id="PTHR43213">
    <property type="entry name" value="BIFUNCTIONAL DTTP/UTP PYROPHOSPHATASE/METHYLTRANSFERASE PROTEIN-RELATED"/>
    <property type="match status" value="1"/>
</dbReference>
<accession>A0A1B6EAU3</accession>
<evidence type="ECO:0000313" key="3">
    <source>
        <dbReference type="EMBL" id="JAS09798.1"/>
    </source>
</evidence>
<dbReference type="PANTHER" id="PTHR43213:SF5">
    <property type="entry name" value="BIFUNCTIONAL DTTP_UTP PYROPHOSPHATASE_METHYLTRANSFERASE PROTEIN-RELATED"/>
    <property type="match status" value="1"/>
</dbReference>
<name>A0A1B6EAU3_9HEMI</name>
<dbReference type="SUPFAM" id="SSF52972">
    <property type="entry name" value="ITPase-like"/>
    <property type="match status" value="1"/>
</dbReference>
<evidence type="ECO:0000313" key="4">
    <source>
        <dbReference type="EMBL" id="JAS34232.1"/>
    </source>
</evidence>
<dbReference type="CDD" id="cd00555">
    <property type="entry name" value="Maf"/>
    <property type="match status" value="1"/>
</dbReference>
<evidence type="ECO:0000313" key="5">
    <source>
        <dbReference type="EMBL" id="JAS35041.1"/>
    </source>
</evidence>
<dbReference type="AlphaFoldDB" id="A0A1B6EAU3"/>
<protein>
    <submittedName>
        <fullName evidence="5">Uncharacterized protein</fullName>
    </submittedName>
</protein>
<dbReference type="GO" id="GO:0047429">
    <property type="term" value="F:nucleoside triphosphate diphosphatase activity"/>
    <property type="evidence" value="ECO:0007669"/>
    <property type="project" value="InterPro"/>
</dbReference>
<evidence type="ECO:0000256" key="2">
    <source>
        <dbReference type="ARBA" id="ARBA00022801"/>
    </source>
</evidence>
<dbReference type="InterPro" id="IPR003697">
    <property type="entry name" value="Maf-like"/>
</dbReference>
<dbReference type="InterPro" id="IPR029001">
    <property type="entry name" value="ITPase-like_fam"/>
</dbReference>
<reference evidence="5" key="1">
    <citation type="submission" date="2015-12" db="EMBL/GenBank/DDBJ databases">
        <title>De novo transcriptome assembly of four potential Pierce s Disease insect vectors from Arizona vineyards.</title>
        <authorList>
            <person name="Tassone E.E."/>
        </authorList>
    </citation>
    <scope>NUCLEOTIDE SEQUENCE</scope>
</reference>
<dbReference type="EMBL" id="GEDC01003066">
    <property type="protein sequence ID" value="JAS34232.1"/>
    <property type="molecule type" value="Transcribed_RNA"/>
</dbReference>
<gene>
    <name evidence="4" type="ORF">g.9494</name>
    <name evidence="3" type="ORF">g.9496</name>
    <name evidence="5" type="ORF">g.9498</name>
</gene>
<dbReference type="EMBL" id="GEDC01027500">
    <property type="protein sequence ID" value="JAS09798.1"/>
    <property type="molecule type" value="Transcribed_RNA"/>
</dbReference>
<dbReference type="EMBL" id="GEDC01002257">
    <property type="protein sequence ID" value="JAS35041.1"/>
    <property type="molecule type" value="Transcribed_RNA"/>
</dbReference>
<proteinExistence type="inferred from homology"/>
<dbReference type="PIRSF" id="PIRSF006305">
    <property type="entry name" value="Maf"/>
    <property type="match status" value="1"/>
</dbReference>
<evidence type="ECO:0000256" key="1">
    <source>
        <dbReference type="ARBA" id="ARBA00001968"/>
    </source>
</evidence>
<comment type="cofactor">
    <cofactor evidence="1">
        <name>a divalent metal cation</name>
        <dbReference type="ChEBI" id="CHEBI:60240"/>
    </cofactor>
</comment>
<organism evidence="5">
    <name type="scientific">Clastoptera arizonana</name>
    <name type="common">Arizona spittle bug</name>
    <dbReference type="NCBI Taxonomy" id="38151"/>
    <lineage>
        <taxon>Eukaryota</taxon>
        <taxon>Metazoa</taxon>
        <taxon>Ecdysozoa</taxon>
        <taxon>Arthropoda</taxon>
        <taxon>Hexapoda</taxon>
        <taxon>Insecta</taxon>
        <taxon>Pterygota</taxon>
        <taxon>Neoptera</taxon>
        <taxon>Paraneoptera</taxon>
        <taxon>Hemiptera</taxon>
        <taxon>Auchenorrhyncha</taxon>
        <taxon>Cercopoidea</taxon>
        <taxon>Clastopteridae</taxon>
        <taxon>Clastoptera</taxon>
    </lineage>
</organism>
<dbReference type="Gene3D" id="3.90.950.10">
    <property type="match status" value="1"/>
</dbReference>
<dbReference type="Pfam" id="PF02545">
    <property type="entry name" value="Maf"/>
    <property type="match status" value="1"/>
</dbReference>
<keyword evidence="2" id="KW-0378">Hydrolase</keyword>
<dbReference type="NCBIfam" id="TIGR00172">
    <property type="entry name" value="maf"/>
    <property type="match status" value="1"/>
</dbReference>
<sequence length="204" mass="22858">MLEPLRSVLNGKRIILASSSPRRAEILQNVGLKFEIIPSTYEEDLNPESFKNHGIFAETTARNKVLELSERLSKDKIKPDIIIGADTIVSLNGKIYGKPTNKSEAIKHLEMLNGREHTVFTGVVIKTPNKIDKFYECTQVFMAKLDRPTIQGYVDTNEPMDKAGSYGIQGYGGSIIERINGDYFNVMGLPLHRLSVHLINLLNT</sequence>